<dbReference type="OrthoDB" id="2135488at2759"/>
<dbReference type="eggNOG" id="ENOG502S92K">
    <property type="taxonomic scope" value="Eukaryota"/>
</dbReference>
<organism evidence="2 3">
    <name type="scientific">Baudoinia panamericana (strain UAMH 10762)</name>
    <name type="common">Angels' share fungus</name>
    <name type="synonym">Baudoinia compniacensis (strain UAMH 10762)</name>
    <dbReference type="NCBI Taxonomy" id="717646"/>
    <lineage>
        <taxon>Eukaryota</taxon>
        <taxon>Fungi</taxon>
        <taxon>Dikarya</taxon>
        <taxon>Ascomycota</taxon>
        <taxon>Pezizomycotina</taxon>
        <taxon>Dothideomycetes</taxon>
        <taxon>Dothideomycetidae</taxon>
        <taxon>Mycosphaerellales</taxon>
        <taxon>Teratosphaeriaceae</taxon>
        <taxon>Baudoinia</taxon>
    </lineage>
</organism>
<protein>
    <recommendedName>
        <fullName evidence="1">Amidohydrolase-related domain-containing protein</fullName>
    </recommendedName>
</protein>
<dbReference type="SUPFAM" id="SSF51556">
    <property type="entry name" value="Metallo-dependent hydrolases"/>
    <property type="match status" value="1"/>
</dbReference>
<evidence type="ECO:0000259" key="1">
    <source>
        <dbReference type="Pfam" id="PF04909"/>
    </source>
</evidence>
<dbReference type="EMBL" id="KB445552">
    <property type="protein sequence ID" value="EMC99228.1"/>
    <property type="molecule type" value="Genomic_DNA"/>
</dbReference>
<dbReference type="RefSeq" id="XP_007673727.1">
    <property type="nucleotide sequence ID" value="XM_007675537.1"/>
</dbReference>
<dbReference type="Gene3D" id="3.20.20.140">
    <property type="entry name" value="Metal-dependent hydrolases"/>
    <property type="match status" value="1"/>
</dbReference>
<accession>M2N5C0</accession>
<dbReference type="OMA" id="GWHIVVY"/>
<reference evidence="2 3" key="1">
    <citation type="journal article" date="2012" name="PLoS Pathog.">
        <title>Diverse lifestyles and strategies of plant pathogenesis encoded in the genomes of eighteen Dothideomycetes fungi.</title>
        <authorList>
            <person name="Ohm R.A."/>
            <person name="Feau N."/>
            <person name="Henrissat B."/>
            <person name="Schoch C.L."/>
            <person name="Horwitz B.A."/>
            <person name="Barry K.W."/>
            <person name="Condon B.J."/>
            <person name="Copeland A.C."/>
            <person name="Dhillon B."/>
            <person name="Glaser F."/>
            <person name="Hesse C.N."/>
            <person name="Kosti I."/>
            <person name="LaButti K."/>
            <person name="Lindquist E.A."/>
            <person name="Lucas S."/>
            <person name="Salamov A.A."/>
            <person name="Bradshaw R.E."/>
            <person name="Ciuffetti L."/>
            <person name="Hamelin R.C."/>
            <person name="Kema G.H.J."/>
            <person name="Lawrence C."/>
            <person name="Scott J.A."/>
            <person name="Spatafora J.W."/>
            <person name="Turgeon B.G."/>
            <person name="de Wit P.J.G.M."/>
            <person name="Zhong S."/>
            <person name="Goodwin S.B."/>
            <person name="Grigoriev I.V."/>
        </authorList>
    </citation>
    <scope>NUCLEOTIDE SEQUENCE [LARGE SCALE GENOMIC DNA]</scope>
    <source>
        <strain evidence="2 3">UAMH 10762</strain>
    </source>
</reference>
<dbReference type="InterPro" id="IPR006680">
    <property type="entry name" value="Amidohydro-rel"/>
</dbReference>
<dbReference type="KEGG" id="bcom:BAUCODRAFT_64998"/>
<gene>
    <name evidence="2" type="ORF">BAUCODRAFT_64998</name>
</gene>
<sequence length="301" mass="33347">MACEHSTSSRVAQLAARIPKRTWDTHMHVVDPRTFRLAKNAQYQAQPHTLDQAKAFLSQLGIERMIIVQPSIYGNDNGCTLDGLRTLGLTHGRAVVQFDPETTSAAQLREWHDLGVRGVRLNFKSVGAKLEQTSLIAELQKYADVVRPLGWVLDLYIAIEDIPLLEAAMAELGEVKVCIAHLGHPSATSLDAARDAEAMPGSHSVARLLKQGQTWVKLSGTYRISQDPRHPLVSSLMREVLKLRPDRCVFATDWPHTRFDGLDVAPYLEAICDCIEAEGVPLQQVLVDNAELLFDGKDQSV</sequence>
<dbReference type="GO" id="GO:0016787">
    <property type="term" value="F:hydrolase activity"/>
    <property type="evidence" value="ECO:0007669"/>
    <property type="project" value="InterPro"/>
</dbReference>
<name>M2N5C0_BAUPA</name>
<dbReference type="AlphaFoldDB" id="M2N5C0"/>
<evidence type="ECO:0000313" key="3">
    <source>
        <dbReference type="Proteomes" id="UP000011761"/>
    </source>
</evidence>
<dbReference type="PANTHER" id="PTHR35563">
    <property type="entry name" value="BARREL METAL-DEPENDENT HYDROLASE, PUTATIVE (AFU_ORTHOLOGUE AFUA_1G16240)-RELATED"/>
    <property type="match status" value="1"/>
</dbReference>
<proteinExistence type="predicted"/>
<dbReference type="InterPro" id="IPR032466">
    <property type="entry name" value="Metal_Hydrolase"/>
</dbReference>
<dbReference type="HOGENOM" id="CLU_064039_0_0_1"/>
<feature type="domain" description="Amidohydrolase-related" evidence="1">
    <location>
        <begin position="23"/>
        <end position="294"/>
    </location>
</feature>
<evidence type="ECO:0000313" key="2">
    <source>
        <dbReference type="EMBL" id="EMC99228.1"/>
    </source>
</evidence>
<dbReference type="Proteomes" id="UP000011761">
    <property type="component" value="Unassembled WGS sequence"/>
</dbReference>
<dbReference type="PANTHER" id="PTHR35563:SF2">
    <property type="entry name" value="BARREL METAL-DEPENDENT HYDROLASE, PUTATIVE (AFU_ORTHOLOGUE AFUA_1G16240)-RELATED"/>
    <property type="match status" value="1"/>
</dbReference>
<keyword evidence="3" id="KW-1185">Reference proteome</keyword>
<dbReference type="Pfam" id="PF04909">
    <property type="entry name" value="Amidohydro_2"/>
    <property type="match status" value="1"/>
</dbReference>
<dbReference type="InterPro" id="IPR052358">
    <property type="entry name" value="Aro_Compnd_Degr_Hydrolases"/>
</dbReference>
<dbReference type="GeneID" id="19116190"/>